<gene>
    <name evidence="2" type="ORF">AVDCRST_MAG84-5558</name>
</gene>
<dbReference type="AlphaFoldDB" id="A0A6J4NQZ9"/>
<organism evidence="2">
    <name type="scientific">uncultured Microcoleus sp</name>
    <dbReference type="NCBI Taxonomy" id="259945"/>
    <lineage>
        <taxon>Bacteria</taxon>
        <taxon>Bacillati</taxon>
        <taxon>Cyanobacteriota</taxon>
        <taxon>Cyanophyceae</taxon>
        <taxon>Oscillatoriophycideae</taxon>
        <taxon>Oscillatoriales</taxon>
        <taxon>Microcoleaceae</taxon>
        <taxon>Microcoleus</taxon>
        <taxon>environmental samples</taxon>
    </lineage>
</organism>
<proteinExistence type="predicted"/>
<reference evidence="2" key="1">
    <citation type="submission" date="2020-02" db="EMBL/GenBank/DDBJ databases">
        <authorList>
            <person name="Meier V. D."/>
        </authorList>
    </citation>
    <scope>NUCLEOTIDE SEQUENCE</scope>
    <source>
        <strain evidence="2">AVDCRST_MAG84</strain>
    </source>
</reference>
<evidence type="ECO:0000313" key="2">
    <source>
        <dbReference type="EMBL" id="CAA9389970.1"/>
    </source>
</evidence>
<sequence>MVESDRDLNFRSISHFHPSVDSNLKSQISNRRAWHPK</sequence>
<protein>
    <submittedName>
        <fullName evidence="2">Uncharacterized protein</fullName>
    </submittedName>
</protein>
<evidence type="ECO:0000256" key="1">
    <source>
        <dbReference type="SAM" id="MobiDB-lite"/>
    </source>
</evidence>
<feature type="compositionally biased region" description="Polar residues" evidence="1">
    <location>
        <begin position="20"/>
        <end position="30"/>
    </location>
</feature>
<dbReference type="EMBL" id="CADCTZ010001305">
    <property type="protein sequence ID" value="CAA9389970.1"/>
    <property type="molecule type" value="Genomic_DNA"/>
</dbReference>
<accession>A0A6J4NQZ9</accession>
<name>A0A6J4NQZ9_9CYAN</name>
<feature type="region of interest" description="Disordered" evidence="1">
    <location>
        <begin position="17"/>
        <end position="37"/>
    </location>
</feature>